<protein>
    <submittedName>
        <fullName evidence="1">Uncharacterized protein</fullName>
    </submittedName>
</protein>
<evidence type="ECO:0000313" key="2">
    <source>
        <dbReference type="Proteomes" id="UP000569914"/>
    </source>
</evidence>
<organism evidence="1 2">
    <name type="scientific">Microlunatus parietis</name>
    <dbReference type="NCBI Taxonomy" id="682979"/>
    <lineage>
        <taxon>Bacteria</taxon>
        <taxon>Bacillati</taxon>
        <taxon>Actinomycetota</taxon>
        <taxon>Actinomycetes</taxon>
        <taxon>Propionibacteriales</taxon>
        <taxon>Propionibacteriaceae</taxon>
        <taxon>Microlunatus</taxon>
    </lineage>
</organism>
<comment type="caution">
    <text evidence="1">The sequence shown here is derived from an EMBL/GenBank/DDBJ whole genome shotgun (WGS) entry which is preliminary data.</text>
</comment>
<keyword evidence="2" id="KW-1185">Reference proteome</keyword>
<dbReference type="EMBL" id="JACCBU010000001">
    <property type="protein sequence ID" value="NYE69538.1"/>
    <property type="molecule type" value="Genomic_DNA"/>
</dbReference>
<accession>A0A7Y9LA92</accession>
<proteinExistence type="predicted"/>
<dbReference type="Proteomes" id="UP000569914">
    <property type="component" value="Unassembled WGS sequence"/>
</dbReference>
<reference evidence="1 2" key="1">
    <citation type="submission" date="2020-07" db="EMBL/GenBank/DDBJ databases">
        <title>Sequencing the genomes of 1000 actinobacteria strains.</title>
        <authorList>
            <person name="Klenk H.-P."/>
        </authorList>
    </citation>
    <scope>NUCLEOTIDE SEQUENCE [LARGE SCALE GENOMIC DNA]</scope>
    <source>
        <strain evidence="1 2">DSM 22083</strain>
    </source>
</reference>
<dbReference type="AlphaFoldDB" id="A0A7Y9LA92"/>
<gene>
    <name evidence="1" type="ORF">BKA15_000867</name>
</gene>
<sequence>MRSLKIRSLDDVARPSLRELIEESTRIGIPPPLHDQQQ</sequence>
<evidence type="ECO:0000313" key="1">
    <source>
        <dbReference type="EMBL" id="NYE69538.1"/>
    </source>
</evidence>
<name>A0A7Y9LA92_9ACTN</name>